<dbReference type="PROSITE" id="PS51918">
    <property type="entry name" value="RADICAL_SAM"/>
    <property type="match status" value="1"/>
</dbReference>
<dbReference type="eggNOG" id="COG0635">
    <property type="taxonomic scope" value="Bacteria"/>
</dbReference>
<dbReference type="GO" id="GO:0016491">
    <property type="term" value="F:oxidoreductase activity"/>
    <property type="evidence" value="ECO:0007669"/>
    <property type="project" value="UniProtKB-KW"/>
</dbReference>
<keyword evidence="3" id="KW-1185">Reference proteome</keyword>
<dbReference type="InterPro" id="IPR058240">
    <property type="entry name" value="rSAM_sf"/>
</dbReference>
<dbReference type="HOGENOM" id="CLU_027579_7_1_0"/>
<dbReference type="InterPro" id="IPR006638">
    <property type="entry name" value="Elp3/MiaA/NifB-like_rSAM"/>
</dbReference>
<dbReference type="STRING" id="526218.Sterm_1642"/>
<evidence type="ECO:0000313" key="3">
    <source>
        <dbReference type="Proteomes" id="UP000000845"/>
    </source>
</evidence>
<dbReference type="InterPro" id="IPR034505">
    <property type="entry name" value="Coproporphyrinogen-III_oxidase"/>
</dbReference>
<sequence length="443" mass="51665">MKNINETQINPYNSYIYSFPHKKSYRNFEKPENLAELWKNKDKSNISLYIHIPFCTNKCGYCNLMSTTCFSAGRLEHYVNKLIEEIKSYGETGILGAGNNKAEFSSVILGGGTPTVLDTGLMEKLLMSLEQYLDIDFENTFFSMETSPKTLSNEYFLLLKKYYLNRLSIGVQSFFDNELKAIYRNELKQNIDSALKILFSSENSIEIRNLDLIYGLPGQTMKSWEESLCRVISHKPEEIFIYPLYVREKTRLFENYKADHDLMGKMYDNAVRILSENGYIQTSMRNFISEGMKDKLYPDYSCQENKMLGIGCGARSYIGNVHYSRKYAVEDKNINSIIDDYLKEENFAFAEYGYKLSEEEQKIKYILKSILKITGFNTEDYREKFHTEPLEEFSELEKLINEGYLIREGNRIFPSAKGLKYSDYIGTLFITDGIKRKMEEFTE</sequence>
<dbReference type="EC" id="1.3.99.22" evidence="2"/>
<dbReference type="EMBL" id="CP001739">
    <property type="protein sequence ID" value="ACZ08500.1"/>
    <property type="molecule type" value="Genomic_DNA"/>
</dbReference>
<accession>D1AIB6</accession>
<dbReference type="RefSeq" id="WP_012861096.1">
    <property type="nucleotide sequence ID" value="NC_013517.1"/>
</dbReference>
<dbReference type="InterPro" id="IPR007197">
    <property type="entry name" value="rSAM"/>
</dbReference>
<dbReference type="Pfam" id="PF04055">
    <property type="entry name" value="Radical_SAM"/>
    <property type="match status" value="1"/>
</dbReference>
<dbReference type="PANTHER" id="PTHR13932">
    <property type="entry name" value="COPROPORPHYRINIGEN III OXIDASE"/>
    <property type="match status" value="1"/>
</dbReference>
<reference evidence="3" key="1">
    <citation type="submission" date="2009-09" db="EMBL/GenBank/DDBJ databases">
        <title>The complete chromosome of Sebaldella termitidis ATCC 33386.</title>
        <authorList>
            <consortium name="US DOE Joint Genome Institute (JGI-PGF)"/>
            <person name="Lucas S."/>
            <person name="Copeland A."/>
            <person name="Lapidus A."/>
            <person name="Glavina del Rio T."/>
            <person name="Dalin E."/>
            <person name="Tice H."/>
            <person name="Bruce D."/>
            <person name="Goodwin L."/>
            <person name="Pitluck S."/>
            <person name="Kyrpides N."/>
            <person name="Mavromatis K."/>
            <person name="Ivanova N."/>
            <person name="Mikhailova N."/>
            <person name="Sims D."/>
            <person name="Meincke L."/>
            <person name="Brettin T."/>
            <person name="Detter J.C."/>
            <person name="Han C."/>
            <person name="Larimer F."/>
            <person name="Land M."/>
            <person name="Hauser L."/>
            <person name="Markowitz V."/>
            <person name="Cheng J.F."/>
            <person name="Hugenholtz P."/>
            <person name="Woyke T."/>
            <person name="Wu D."/>
            <person name="Eisen J.A."/>
        </authorList>
    </citation>
    <scope>NUCLEOTIDE SEQUENCE [LARGE SCALE GENOMIC DNA]</scope>
    <source>
        <strain evidence="3">ATCC 33386 / NCTC 11300</strain>
    </source>
</reference>
<keyword evidence="2" id="KW-0560">Oxidoreductase</keyword>
<proteinExistence type="predicted"/>
<dbReference type="AlphaFoldDB" id="D1AIB6"/>
<dbReference type="GO" id="GO:0051539">
    <property type="term" value="F:4 iron, 4 sulfur cluster binding"/>
    <property type="evidence" value="ECO:0007669"/>
    <property type="project" value="TreeGrafter"/>
</dbReference>
<dbReference type="GO" id="GO:0005737">
    <property type="term" value="C:cytoplasm"/>
    <property type="evidence" value="ECO:0007669"/>
    <property type="project" value="TreeGrafter"/>
</dbReference>
<dbReference type="Gene3D" id="3.80.30.20">
    <property type="entry name" value="tm_1862 like domain"/>
    <property type="match status" value="1"/>
</dbReference>
<dbReference type="Proteomes" id="UP000000845">
    <property type="component" value="Chromosome"/>
</dbReference>
<dbReference type="CDD" id="cd01335">
    <property type="entry name" value="Radical_SAM"/>
    <property type="match status" value="1"/>
</dbReference>
<organism evidence="2 3">
    <name type="scientific">Sebaldella termitidis (strain ATCC 33386 / NCTC 11300)</name>
    <dbReference type="NCBI Taxonomy" id="526218"/>
    <lineage>
        <taxon>Bacteria</taxon>
        <taxon>Fusobacteriati</taxon>
        <taxon>Fusobacteriota</taxon>
        <taxon>Fusobacteriia</taxon>
        <taxon>Fusobacteriales</taxon>
        <taxon>Leptotrichiaceae</taxon>
        <taxon>Sebaldella</taxon>
    </lineage>
</organism>
<name>D1AIB6_SEBTE</name>
<evidence type="ECO:0000259" key="1">
    <source>
        <dbReference type="PROSITE" id="PS51918"/>
    </source>
</evidence>
<reference evidence="2 3" key="2">
    <citation type="journal article" date="2010" name="Stand. Genomic Sci.">
        <title>Complete genome sequence of Sebaldella termitidis type strain (NCTC 11300).</title>
        <authorList>
            <person name="Harmon-Smith M."/>
            <person name="Celia L."/>
            <person name="Chertkov O."/>
            <person name="Lapidus A."/>
            <person name="Copeland A."/>
            <person name="Glavina Del Rio T."/>
            <person name="Nolan M."/>
            <person name="Lucas S."/>
            <person name="Tice H."/>
            <person name="Cheng J.F."/>
            <person name="Han C."/>
            <person name="Detter J.C."/>
            <person name="Bruce D."/>
            <person name="Goodwin L."/>
            <person name="Pitluck S."/>
            <person name="Pati A."/>
            <person name="Liolios K."/>
            <person name="Ivanova N."/>
            <person name="Mavromatis K."/>
            <person name="Mikhailova N."/>
            <person name="Chen A."/>
            <person name="Palaniappan K."/>
            <person name="Land M."/>
            <person name="Hauser L."/>
            <person name="Chang Y.J."/>
            <person name="Jeffries C.D."/>
            <person name="Brettin T."/>
            <person name="Goker M."/>
            <person name="Beck B."/>
            <person name="Bristow J."/>
            <person name="Eisen J.A."/>
            <person name="Markowitz V."/>
            <person name="Hugenholtz P."/>
            <person name="Kyrpides N.C."/>
            <person name="Klenk H.P."/>
            <person name="Chen F."/>
        </authorList>
    </citation>
    <scope>NUCLEOTIDE SEQUENCE [LARGE SCALE GENOMIC DNA]</scope>
    <source>
        <strain evidence="3">ATCC 33386 / NCTC 11300</strain>
    </source>
</reference>
<evidence type="ECO:0000313" key="2">
    <source>
        <dbReference type="EMBL" id="ACZ08500.1"/>
    </source>
</evidence>
<dbReference type="InterPro" id="IPR023404">
    <property type="entry name" value="rSAM_horseshoe"/>
</dbReference>
<dbReference type="KEGG" id="str:Sterm_1642"/>
<protein>
    <submittedName>
        <fullName evidence="2">Coproporphyrinogen dehydrogenase</fullName>
        <ecNumber evidence="2">1.3.99.22</ecNumber>
    </submittedName>
</protein>
<feature type="domain" description="Radical SAM core" evidence="1">
    <location>
        <begin position="40"/>
        <end position="285"/>
    </location>
</feature>
<dbReference type="SMART" id="SM00729">
    <property type="entry name" value="Elp3"/>
    <property type="match status" value="1"/>
</dbReference>
<dbReference type="NCBIfam" id="NF006067">
    <property type="entry name" value="PRK08208.1"/>
    <property type="match status" value="1"/>
</dbReference>
<dbReference type="GO" id="GO:0006779">
    <property type="term" value="P:porphyrin-containing compound biosynthetic process"/>
    <property type="evidence" value="ECO:0007669"/>
    <property type="project" value="TreeGrafter"/>
</dbReference>
<gene>
    <name evidence="2" type="ordered locus">Sterm_1642</name>
</gene>
<dbReference type="SUPFAM" id="SSF102114">
    <property type="entry name" value="Radical SAM enzymes"/>
    <property type="match status" value="1"/>
</dbReference>
<dbReference type="SFLD" id="SFLDS00029">
    <property type="entry name" value="Radical_SAM"/>
    <property type="match status" value="1"/>
</dbReference>
<dbReference type="SFLD" id="SFLDG01065">
    <property type="entry name" value="anaerobic_coproporphyrinogen-I"/>
    <property type="match status" value="1"/>
</dbReference>
<dbReference type="PANTHER" id="PTHR13932:SF5">
    <property type="entry name" value="RADICAL S-ADENOSYL METHIONINE DOMAIN-CONTAINING PROTEIN 1, MITOCHONDRIAL"/>
    <property type="match status" value="1"/>
</dbReference>